<accession>A0ABQ9GTI3</accession>
<evidence type="ECO:0000256" key="1">
    <source>
        <dbReference type="SAM" id="MobiDB-lite"/>
    </source>
</evidence>
<sequence length="457" mass="50361">MQGCGSMYIVFGALAASSAIRVKLTSPGTKQNGRVTPPTQSPDTVKEAAPIFHASKLRPRTSPLDCLHEGVVSIVSLPRPRFTLSPLQARRAMNCSKPMPRISKDRPMDALVLRDDDIQNVLNSNELFDVRIRKRKFKPGTKLTVQDVVCTPPTFLPSHRSTKYSRGKASHATSGSSCVIRWDLVTRGRQECPDKDTQLSLDVFRRRYHRRDAQLLSERNSGGDQQQKSSALMAKEIGENGKATVGEAGVPREKPPRQTEFSLEIEPGSLCSVLTIGHPRIIIIGCSRKEPQKDTGAPVAALIALSPPTKANRAQSPAGSPDFRKWESCRTIPLIDGSSRGSPVSPTPSFRRRSIFTSNTLIGSRDLAVKNRPNIFTHSNWSSDGRIVEESASLPTRLLSPRSPVIQAQPGRQISLSTKPEMGTARESHTRNIQRRHWRQRALAEAAGLHMTSLSRN</sequence>
<organism evidence="2 3">
    <name type="scientific">Dryococelus australis</name>
    <dbReference type="NCBI Taxonomy" id="614101"/>
    <lineage>
        <taxon>Eukaryota</taxon>
        <taxon>Metazoa</taxon>
        <taxon>Ecdysozoa</taxon>
        <taxon>Arthropoda</taxon>
        <taxon>Hexapoda</taxon>
        <taxon>Insecta</taxon>
        <taxon>Pterygota</taxon>
        <taxon>Neoptera</taxon>
        <taxon>Polyneoptera</taxon>
        <taxon>Phasmatodea</taxon>
        <taxon>Verophasmatodea</taxon>
        <taxon>Anareolatae</taxon>
        <taxon>Phasmatidae</taxon>
        <taxon>Eurycanthinae</taxon>
        <taxon>Dryococelus</taxon>
    </lineage>
</organism>
<dbReference type="Proteomes" id="UP001159363">
    <property type="component" value="Chromosome 8"/>
</dbReference>
<proteinExistence type="predicted"/>
<comment type="caution">
    <text evidence="2">The sequence shown here is derived from an EMBL/GenBank/DDBJ whole genome shotgun (WGS) entry which is preliminary data.</text>
</comment>
<reference evidence="2 3" key="1">
    <citation type="submission" date="2023-02" db="EMBL/GenBank/DDBJ databases">
        <title>LHISI_Scaffold_Assembly.</title>
        <authorList>
            <person name="Stuart O.P."/>
            <person name="Cleave R."/>
            <person name="Magrath M.J.L."/>
            <person name="Mikheyev A.S."/>
        </authorList>
    </citation>
    <scope>NUCLEOTIDE SEQUENCE [LARGE SCALE GENOMIC DNA]</scope>
    <source>
        <strain evidence="2">Daus_M_001</strain>
        <tissue evidence="2">Leg muscle</tissue>
    </source>
</reference>
<dbReference type="EMBL" id="JARBHB010000009">
    <property type="protein sequence ID" value="KAJ8875313.1"/>
    <property type="molecule type" value="Genomic_DNA"/>
</dbReference>
<evidence type="ECO:0000313" key="2">
    <source>
        <dbReference type="EMBL" id="KAJ8875313.1"/>
    </source>
</evidence>
<feature type="region of interest" description="Disordered" evidence="1">
    <location>
        <begin position="25"/>
        <end position="44"/>
    </location>
</feature>
<keyword evidence="3" id="KW-1185">Reference proteome</keyword>
<feature type="compositionally biased region" description="Polar residues" evidence="1">
    <location>
        <begin position="26"/>
        <end position="43"/>
    </location>
</feature>
<protein>
    <submittedName>
        <fullName evidence="2">Uncharacterized protein</fullName>
    </submittedName>
</protein>
<evidence type="ECO:0000313" key="3">
    <source>
        <dbReference type="Proteomes" id="UP001159363"/>
    </source>
</evidence>
<gene>
    <name evidence="2" type="ORF">PR048_023208</name>
</gene>
<name>A0ABQ9GTI3_9NEOP</name>